<keyword evidence="2" id="KW-1185">Reference proteome</keyword>
<evidence type="ECO:0000313" key="2">
    <source>
        <dbReference type="Proteomes" id="UP000596074"/>
    </source>
</evidence>
<dbReference type="Proteomes" id="UP000596074">
    <property type="component" value="Chromosome"/>
</dbReference>
<dbReference type="KEGG" id="vcw:GJQ55_08680"/>
<dbReference type="RefSeq" id="WP_228344593.1">
    <property type="nucleotide sequence ID" value="NZ_CP046056.1"/>
</dbReference>
<dbReference type="AlphaFoldDB" id="A0A9X7UX54"/>
<name>A0A9X7UX54_9GAMM</name>
<organism evidence="1 2">
    <name type="scientific">Venatoribacter cucullus</name>
    <dbReference type="NCBI Taxonomy" id="2661630"/>
    <lineage>
        <taxon>Bacteria</taxon>
        <taxon>Pseudomonadati</taxon>
        <taxon>Pseudomonadota</taxon>
        <taxon>Gammaproteobacteria</taxon>
        <taxon>Oceanospirillales</taxon>
        <taxon>Oceanospirillaceae</taxon>
        <taxon>Venatoribacter</taxon>
    </lineage>
</organism>
<dbReference type="EMBL" id="CP046056">
    <property type="protein sequence ID" value="QQD24534.1"/>
    <property type="molecule type" value="Genomic_DNA"/>
</dbReference>
<proteinExistence type="predicted"/>
<accession>A0A9X7UX54</accession>
<dbReference type="InterPro" id="IPR021363">
    <property type="entry name" value="DUF2835"/>
</dbReference>
<gene>
    <name evidence="1" type="ORF">GJQ55_08680</name>
</gene>
<protein>
    <submittedName>
        <fullName evidence="1">DUF2835 family protein</fullName>
    </submittedName>
</protein>
<sequence length="74" mass="8515">MSQRIVVDLAISALDYQYYYSGRIRQVVAHTADGRTVRFPANILQKVVGHDGVYGRFAIEFDDQGRFQRIVRLP</sequence>
<dbReference type="Pfam" id="PF11197">
    <property type="entry name" value="DUF2835"/>
    <property type="match status" value="1"/>
</dbReference>
<reference evidence="1 2" key="1">
    <citation type="submission" date="2019-11" db="EMBL/GenBank/DDBJ databases">
        <title>Venatorbacter sp. nov. a predator of Campylobacter and other Gram-negative bacteria.</title>
        <authorList>
            <person name="Saeedi A."/>
            <person name="Cummings N.J."/>
            <person name="Connerton I.F."/>
            <person name="Connerton P.L."/>
        </authorList>
    </citation>
    <scope>NUCLEOTIDE SEQUENCE [LARGE SCALE GENOMIC DNA]</scope>
    <source>
        <strain evidence="1">XL5</strain>
    </source>
</reference>
<evidence type="ECO:0000313" key="1">
    <source>
        <dbReference type="EMBL" id="QQD24534.1"/>
    </source>
</evidence>